<dbReference type="RefSeq" id="WP_011039428.1">
    <property type="nucleotide sequence ID" value="NC_003903.1"/>
</dbReference>
<evidence type="ECO:0000313" key="3">
    <source>
        <dbReference type="Proteomes" id="UP000001973"/>
    </source>
</evidence>
<dbReference type="InParanoid" id="Q9AD21"/>
<dbReference type="EMBL" id="AL589148">
    <property type="protein sequence ID" value="CAC36650.1"/>
    <property type="molecule type" value="Genomic_DNA"/>
</dbReference>
<dbReference type="HOGENOM" id="CLU_1785741_0_0_11"/>
<name>Q9AD21_STRCO</name>
<accession>Q9AD21</accession>
<dbReference type="Proteomes" id="UP000001973">
    <property type="component" value="Plasmid SCP1"/>
</dbReference>
<dbReference type="KEGG" id="sco:SCP1.129"/>
<feature type="region of interest" description="Disordered" evidence="1">
    <location>
        <begin position="121"/>
        <end position="145"/>
    </location>
</feature>
<reference evidence="2 3" key="1">
    <citation type="journal article" date="1998" name="J. Bacteriol.">
        <title>Cloning and physical mapping of the EcoRI fragments of the giant linear plasmid SCP1.</title>
        <authorList>
            <person name="Redenbach M."/>
            <person name="Ikeda K."/>
            <person name="Yamasaki M."/>
            <person name="Kinashi H."/>
        </authorList>
    </citation>
    <scope>NUCLEOTIDE SEQUENCE [LARGE SCALE GENOMIC DNA]</scope>
    <source>
        <strain evidence="3">ATCC BAA-471 / A3(2) / M145</strain>
    </source>
</reference>
<dbReference type="AlphaFoldDB" id="Q9AD21"/>
<dbReference type="OrthoDB" id="4200896at2"/>
<proteinExistence type="predicted"/>
<protein>
    <submittedName>
        <fullName evidence="2">Uncharacterized protein</fullName>
    </submittedName>
</protein>
<dbReference type="STRING" id="100226.gene:17765634"/>
<feature type="compositionally biased region" description="Low complexity" evidence="1">
    <location>
        <begin position="121"/>
        <end position="137"/>
    </location>
</feature>
<reference evidence="2 3" key="4">
    <citation type="journal article" date="2009" name="Mol. Microbiol.">
        <title>Extracellular signalling, translational control, two repressors and an activator all contribute to the regulation of methylenomycin production in Streptomyces coelicolor.</title>
        <authorList>
            <person name="O'Rourke S."/>
            <person name="Wietzorrek A."/>
            <person name="Fowler K."/>
            <person name="Corre C."/>
            <person name="Challis G.L."/>
            <person name="Chater K.F."/>
        </authorList>
    </citation>
    <scope>NUCLEOTIDE SEQUENCE [LARGE SCALE GENOMIC DNA]</scope>
    <source>
        <strain evidence="3">ATCC BAA-471 / A3(2) / M145</strain>
    </source>
</reference>
<sequence>MAQVTITDLLRVIAAVPGWRERGSNGVRLVYDRNCLKLSTIDRPDEILARARASGHTTAAWELTMYATSLPGVRVWLSSLDGEHLVDVSPFWADTPTLVVFTTTGGQMAFPVIDCPTARSSGKAATAGHATGGSAAVSKREGTRE</sequence>
<gene>
    <name evidence="2" type="ordered locus">SCP1.129</name>
</gene>
<organism evidence="2 3">
    <name type="scientific">Streptomyces coelicolor (strain ATCC BAA-471 / A3(2) / M145)</name>
    <dbReference type="NCBI Taxonomy" id="100226"/>
    <lineage>
        <taxon>Bacteria</taxon>
        <taxon>Bacillati</taxon>
        <taxon>Actinomycetota</taxon>
        <taxon>Actinomycetes</taxon>
        <taxon>Kitasatosporales</taxon>
        <taxon>Streptomycetaceae</taxon>
        <taxon>Streptomyces</taxon>
        <taxon>Streptomyces albidoflavus group</taxon>
    </lineage>
</organism>
<reference evidence="2 3" key="3">
    <citation type="journal article" date="2008" name="Proc. Natl. Acad. Sci. U.S.A.">
        <title>2-Alkyl-4-hydroxymethylfuran-3-carboxylic acids, antibiotic production inducers discovered by Streptomyces coelicolor genome mining.</title>
        <authorList>
            <person name="Corre C."/>
            <person name="Song L."/>
            <person name="O'Rourke S."/>
            <person name="Chater K.F."/>
            <person name="Challis G.L."/>
        </authorList>
    </citation>
    <scope>NUCLEOTIDE SEQUENCE [LARGE SCALE GENOMIC DNA]</scope>
    <source>
        <strain evidence="3">ATCC BAA-471 / A3(2) / M145</strain>
    </source>
</reference>
<evidence type="ECO:0000256" key="1">
    <source>
        <dbReference type="SAM" id="MobiDB-lite"/>
    </source>
</evidence>
<reference evidence="3" key="2">
    <citation type="journal article" date="2002" name="Nature">
        <title>Complete genome sequence of the model actinomycete Streptomyces coelicolor A3(2).</title>
        <authorList>
            <person name="Bentley S.D."/>
            <person name="Chater K.F."/>
            <person name="Cerdeno-Tarraga A.M."/>
            <person name="Challis G.L."/>
            <person name="Thomson N.R."/>
            <person name="James K.D."/>
            <person name="Harris D.E."/>
            <person name="Quail M.A."/>
            <person name="Kieser H."/>
            <person name="Harper D."/>
            <person name="Bateman A."/>
            <person name="Brown S."/>
            <person name="Chandra G."/>
            <person name="Chen C.W."/>
            <person name="Collins M."/>
            <person name="Cronin A."/>
            <person name="Fraser A."/>
            <person name="Goble A."/>
            <person name="Hidalgo J."/>
            <person name="Hornsby T."/>
            <person name="Howarth S."/>
            <person name="Huang C.H."/>
            <person name="Kieser T."/>
            <person name="Larke L."/>
            <person name="Murphy L."/>
            <person name="Oliver K."/>
            <person name="O'Neil S."/>
            <person name="Rabbinowitsch E."/>
            <person name="Rajandream M.A."/>
            <person name="Rutherford K."/>
            <person name="Rutter S."/>
            <person name="Seeger K."/>
            <person name="Saunders D."/>
            <person name="Sharp S."/>
            <person name="Squares R."/>
            <person name="Squares S."/>
            <person name="Taylor K."/>
            <person name="Warren T."/>
            <person name="Wietzorrek A."/>
            <person name="Woodward J."/>
            <person name="Barrell B.G."/>
            <person name="Parkhill J."/>
            <person name="Hopwood D.A."/>
        </authorList>
    </citation>
    <scope>NUCLEOTIDE SEQUENCE [LARGE SCALE GENOMIC DNA]</scope>
    <source>
        <strain evidence="3">ATCC BAA-471 / A3(2) / M145</strain>
    </source>
</reference>
<evidence type="ECO:0000313" key="2">
    <source>
        <dbReference type="EMBL" id="CAC36650.1"/>
    </source>
</evidence>
<keyword evidence="3" id="KW-1185">Reference proteome</keyword>
<geneLocation type="plasmid" evidence="3">
    <name>SCP1</name>
</geneLocation>
<dbReference type="PATRIC" id="fig|100226.15.peg.8078"/>